<feature type="signal peptide" evidence="3">
    <location>
        <begin position="1"/>
        <end position="16"/>
    </location>
</feature>
<evidence type="ECO:0000256" key="3">
    <source>
        <dbReference type="SAM" id="SignalP"/>
    </source>
</evidence>
<organism evidence="6 7">
    <name type="scientific">Trichodelitschia bisporula</name>
    <dbReference type="NCBI Taxonomy" id="703511"/>
    <lineage>
        <taxon>Eukaryota</taxon>
        <taxon>Fungi</taxon>
        <taxon>Dikarya</taxon>
        <taxon>Ascomycota</taxon>
        <taxon>Pezizomycotina</taxon>
        <taxon>Dothideomycetes</taxon>
        <taxon>Dothideomycetes incertae sedis</taxon>
        <taxon>Phaeotrichales</taxon>
        <taxon>Phaeotrichaceae</taxon>
        <taxon>Trichodelitschia</taxon>
    </lineage>
</organism>
<dbReference type="Pfam" id="PF00264">
    <property type="entry name" value="Tyrosinase"/>
    <property type="match status" value="1"/>
</dbReference>
<dbReference type="GO" id="GO:0046872">
    <property type="term" value="F:metal ion binding"/>
    <property type="evidence" value="ECO:0007669"/>
    <property type="project" value="UniProtKB-KW"/>
</dbReference>
<dbReference type="EMBL" id="ML996704">
    <property type="protein sequence ID" value="KAF2397255.1"/>
    <property type="molecule type" value="Genomic_DNA"/>
</dbReference>
<feature type="domain" description="Tyrosinase copper-binding" evidence="5">
    <location>
        <begin position="291"/>
        <end position="302"/>
    </location>
</feature>
<evidence type="ECO:0000256" key="2">
    <source>
        <dbReference type="ARBA" id="ARBA00023008"/>
    </source>
</evidence>
<keyword evidence="7" id="KW-1185">Reference proteome</keyword>
<name>A0A6G1HNC2_9PEZI</name>
<accession>A0A6G1HNC2</accession>
<evidence type="ECO:0000313" key="7">
    <source>
        <dbReference type="Proteomes" id="UP000799640"/>
    </source>
</evidence>
<dbReference type="OrthoDB" id="6132182at2759"/>
<dbReference type="InterPro" id="IPR002227">
    <property type="entry name" value="Tyrosinase_Cu-bd"/>
</dbReference>
<evidence type="ECO:0000259" key="4">
    <source>
        <dbReference type="PROSITE" id="PS00497"/>
    </source>
</evidence>
<dbReference type="Gene3D" id="1.10.1280.10">
    <property type="entry name" value="Di-copper center containing domain from catechol oxidase"/>
    <property type="match status" value="1"/>
</dbReference>
<dbReference type="Proteomes" id="UP000799640">
    <property type="component" value="Unassembled WGS sequence"/>
</dbReference>
<evidence type="ECO:0000313" key="6">
    <source>
        <dbReference type="EMBL" id="KAF2397255.1"/>
    </source>
</evidence>
<feature type="domain" description="Tyrosinase copper-binding" evidence="4">
    <location>
        <begin position="107"/>
        <end position="124"/>
    </location>
</feature>
<dbReference type="GO" id="GO:0016491">
    <property type="term" value="F:oxidoreductase activity"/>
    <property type="evidence" value="ECO:0007669"/>
    <property type="project" value="InterPro"/>
</dbReference>
<dbReference type="PANTHER" id="PTHR11474">
    <property type="entry name" value="TYROSINASE FAMILY MEMBER"/>
    <property type="match status" value="1"/>
</dbReference>
<dbReference type="SUPFAM" id="SSF48056">
    <property type="entry name" value="Di-copper centre-containing domain"/>
    <property type="match status" value="1"/>
</dbReference>
<dbReference type="AlphaFoldDB" id="A0A6G1HNC2"/>
<dbReference type="PANTHER" id="PTHR11474:SF126">
    <property type="entry name" value="TYROSINASE-LIKE PROTEIN TYR-1-RELATED"/>
    <property type="match status" value="1"/>
</dbReference>
<dbReference type="PROSITE" id="PS00498">
    <property type="entry name" value="TYROSINASE_2"/>
    <property type="match status" value="1"/>
</dbReference>
<dbReference type="InterPro" id="IPR050316">
    <property type="entry name" value="Tyrosinase/Hemocyanin"/>
</dbReference>
<protein>
    <submittedName>
        <fullName evidence="6">Di-copper centre-containing protein</fullName>
    </submittedName>
</protein>
<gene>
    <name evidence="6" type="ORF">EJ06DRAFT_559364</name>
</gene>
<reference evidence="6" key="1">
    <citation type="journal article" date="2020" name="Stud. Mycol.">
        <title>101 Dothideomycetes genomes: a test case for predicting lifestyles and emergence of pathogens.</title>
        <authorList>
            <person name="Haridas S."/>
            <person name="Albert R."/>
            <person name="Binder M."/>
            <person name="Bloem J."/>
            <person name="Labutti K."/>
            <person name="Salamov A."/>
            <person name="Andreopoulos B."/>
            <person name="Baker S."/>
            <person name="Barry K."/>
            <person name="Bills G."/>
            <person name="Bluhm B."/>
            <person name="Cannon C."/>
            <person name="Castanera R."/>
            <person name="Culley D."/>
            <person name="Daum C."/>
            <person name="Ezra D."/>
            <person name="Gonzalez J."/>
            <person name="Henrissat B."/>
            <person name="Kuo A."/>
            <person name="Liang C."/>
            <person name="Lipzen A."/>
            <person name="Lutzoni F."/>
            <person name="Magnuson J."/>
            <person name="Mondo S."/>
            <person name="Nolan M."/>
            <person name="Ohm R."/>
            <person name="Pangilinan J."/>
            <person name="Park H.-J."/>
            <person name="Ramirez L."/>
            <person name="Alfaro M."/>
            <person name="Sun H."/>
            <person name="Tritt A."/>
            <person name="Yoshinaga Y."/>
            <person name="Zwiers L.-H."/>
            <person name="Turgeon B."/>
            <person name="Goodwin S."/>
            <person name="Spatafora J."/>
            <person name="Crous P."/>
            <person name="Grigoriev I."/>
        </authorList>
    </citation>
    <scope>NUCLEOTIDE SEQUENCE</scope>
    <source>
        <strain evidence="6">CBS 262.69</strain>
    </source>
</reference>
<proteinExistence type="predicted"/>
<dbReference type="PRINTS" id="PR00092">
    <property type="entry name" value="TYROSINASE"/>
</dbReference>
<keyword evidence="3" id="KW-0732">Signal</keyword>
<keyword evidence="2" id="KW-0186">Copper</keyword>
<evidence type="ECO:0000256" key="1">
    <source>
        <dbReference type="ARBA" id="ARBA00022723"/>
    </source>
</evidence>
<dbReference type="InterPro" id="IPR008922">
    <property type="entry name" value="Di-copper_centre_dom_sf"/>
</dbReference>
<feature type="chain" id="PRO_5026332082" evidence="3">
    <location>
        <begin position="17"/>
        <end position="376"/>
    </location>
</feature>
<evidence type="ECO:0000259" key="5">
    <source>
        <dbReference type="PROSITE" id="PS00498"/>
    </source>
</evidence>
<keyword evidence="1" id="KW-0479">Metal-binding</keyword>
<sequence length="376" mass="40775">MHILPLLTLTSLAASAALPQTDGGAGYPPACANPRVRKSWHNLTNPERTEYLRAVKCLFALPAQGTAYFPAAKNRHDDFATLHINQTSAPDPTRNPANRGVVGPGIHFNGVFLPWHRYAVWNYETALINECGYTGAQPYWDWTMDTPEHGARFNESPVFDPVFGFGGNGNNPSVLPTVPPVNGSAPNASAPLVGGCVTDGPFADQTFSLGPGYQFGGQEGEHCLVRNIQSALAENTLQWGADVLPLVRLTEYWNVSLGMSVAPTGKVRGIHGGGHSGVNGEMQNVWSSINDPLFFMHHAMIDYVWWYWQHLAPQNLWAIGGPVWPNGTGLTTLDSPVYMTPFVAPDVPIRSVMDVLNEDGSGVLCYTYEDAGHPAP</sequence>
<dbReference type="PROSITE" id="PS00497">
    <property type="entry name" value="TYROSINASE_1"/>
    <property type="match status" value="1"/>
</dbReference>